<dbReference type="Pfam" id="PF19539">
    <property type="entry name" value="DUF6063"/>
    <property type="match status" value="1"/>
</dbReference>
<proteinExistence type="predicted"/>
<evidence type="ECO:0000313" key="2">
    <source>
        <dbReference type="Proteomes" id="UP000074108"/>
    </source>
</evidence>
<dbReference type="OrthoDB" id="2633772at2"/>
<keyword evidence="2" id="KW-1185">Reference proteome</keyword>
<dbReference type="Proteomes" id="UP000074108">
    <property type="component" value="Unassembled WGS sequence"/>
</dbReference>
<comment type="caution">
    <text evidence="1">The sequence shown here is derived from an EMBL/GenBank/DDBJ whole genome shotgun (WGS) entry which is preliminary data.</text>
</comment>
<dbReference type="InterPro" id="IPR045707">
    <property type="entry name" value="DUF6063"/>
</dbReference>
<gene>
    <name evidence="1" type="ORF">Q75_15785</name>
</gene>
<reference evidence="1 2" key="1">
    <citation type="journal article" date="2016" name="Front. Microbiol.">
        <title>Microevolution Analysis of Bacillus coahuilensis Unveils Differences in Phosphorus Acquisition Strategies and Their Regulation.</title>
        <authorList>
            <person name="Gomez-Lunar Z."/>
            <person name="Hernandez-Gonzalez I."/>
            <person name="Rodriguez-Torres M.D."/>
            <person name="Souza V."/>
            <person name="Olmedo-Alvarez G."/>
        </authorList>
    </citation>
    <scope>NUCLEOTIDE SEQUENCE [LARGE SCALE GENOMIC DNA]</scope>
    <source>
        <strain evidence="2">p1.1.43</strain>
    </source>
</reference>
<accession>A0A147K4E0</accession>
<evidence type="ECO:0000313" key="1">
    <source>
        <dbReference type="EMBL" id="KUP04257.1"/>
    </source>
</evidence>
<dbReference type="STRING" id="1150625.Q75_15785"/>
<organism evidence="1 2">
    <name type="scientific">Bacillus coahuilensis p1.1.43</name>
    <dbReference type="NCBI Taxonomy" id="1150625"/>
    <lineage>
        <taxon>Bacteria</taxon>
        <taxon>Bacillati</taxon>
        <taxon>Bacillota</taxon>
        <taxon>Bacilli</taxon>
        <taxon>Bacillales</taxon>
        <taxon>Bacillaceae</taxon>
        <taxon>Bacillus</taxon>
    </lineage>
</organism>
<dbReference type="EMBL" id="LDYG01000052">
    <property type="protein sequence ID" value="KUP04257.1"/>
    <property type="molecule type" value="Genomic_DNA"/>
</dbReference>
<name>A0A147K4E0_9BACI</name>
<protein>
    <submittedName>
        <fullName evidence="1">Uncharacterized protein</fullName>
    </submittedName>
</protein>
<sequence>MAAEKIKIATDIYAKLMKHKMVDRNESVLRSYFDDTQVHDLVQHIARSFGTIILEGHEKLQLISDGKESIFATSFTHLKEKYSDIENKKEFYLLCNILMIYLSEIDGDLTVRSRYELRGLSLFRLEELVTNVFSYWKEKIASEEDYEKKWSMNIREQVEFWLSKDLKDDSNKLTPSMKNKFSIMKKALNLFENEHLLNVILEGDEHIVYAYPELFERIEGLFHNYERYTMLRDVIVEAKRRKEVEVNGSN</sequence>
<dbReference type="RefSeq" id="WP_059351917.1">
    <property type="nucleotide sequence ID" value="NZ_LDYG01000052.1"/>
</dbReference>
<dbReference type="PATRIC" id="fig|1150625.3.peg.3301"/>
<dbReference type="AlphaFoldDB" id="A0A147K4E0"/>